<organism evidence="1 2">
    <name type="scientific">Reichenbachiella agarivorans</name>
    <dbReference type="NCBI Taxonomy" id="2979464"/>
    <lineage>
        <taxon>Bacteria</taxon>
        <taxon>Pseudomonadati</taxon>
        <taxon>Bacteroidota</taxon>
        <taxon>Cytophagia</taxon>
        <taxon>Cytophagales</taxon>
        <taxon>Reichenbachiellaceae</taxon>
        <taxon>Reichenbachiella</taxon>
    </lineage>
</organism>
<dbReference type="EMBL" id="CP106679">
    <property type="protein sequence ID" value="UXP30842.1"/>
    <property type="molecule type" value="Genomic_DNA"/>
</dbReference>
<protein>
    <submittedName>
        <fullName evidence="1">DUF1800 domain-containing protein</fullName>
    </submittedName>
</protein>
<gene>
    <name evidence="1" type="ORF">N6H18_10805</name>
</gene>
<accession>A0ABY6CJZ0</accession>
<sequence length="601" mass="66858">MPLTALSGTLGKKRAAHLLRRACTGGSIAEINEFAGLTAQEAFARLSLDDLPTPLPPIDPKTGKEWISTPVIKDVNSDNLDALLNAWILGQMLATDVPDAQKLSYSFRERIVFFMHILFTTQKEKVGNTKSIYYQNALFRHFAFDTHDIEIATPNPDPDSPDILPPTIAPVNLKQLTKKICVENAMLQFLDGKQNVKGSPNENFARELMELYTIGRGLEGQLPDGEFEGDYINFTEEDVQAASKVLSGFELDTDEDSLPFANLDIETGLPRGVIRGGNIATQHDTSIKTFSNRMGNATIQANPDLLLGSSPTEESVLDEISQLVDLIYDQDETPKHICRRLYRFYVYHEVTPEIQSGIIQDMADVFVANDYKLAPVLEALFTSQEFYGGAAAIIDDAFGGIIKSPLDLTLGFIKNFGIEIPSAQTNVDKFYELTLSILGEMSAQGLDLYEPFEVAGYSAYHQFPLYNRSWISPNYLTNRYNFIRNRITPGDLQDIGDIRPLLFVQDIIPNATARDARALIISLIEYFLPMSDAVTFDGSGGSEMTQERMAYFLDALVGSMDADPETAWTTNWDNGTDPDKADNQLANLFNALLQTPEYQLM</sequence>
<dbReference type="InterPro" id="IPR014917">
    <property type="entry name" value="DUF1800"/>
</dbReference>
<proteinExistence type="predicted"/>
<dbReference type="Proteomes" id="UP001065174">
    <property type="component" value="Chromosome"/>
</dbReference>
<evidence type="ECO:0000313" key="1">
    <source>
        <dbReference type="EMBL" id="UXP30842.1"/>
    </source>
</evidence>
<dbReference type="RefSeq" id="WP_262308288.1">
    <property type="nucleotide sequence ID" value="NZ_CP106679.1"/>
</dbReference>
<name>A0ABY6CJZ0_9BACT</name>
<keyword evidence="2" id="KW-1185">Reference proteome</keyword>
<reference evidence="1" key="1">
    <citation type="submission" date="2022-09" db="EMBL/GenBank/DDBJ databases">
        <title>Comparative genomics and taxonomic characterization of three novel marine species of genus Reichenbachiella exhibiting antioxidant and polysaccharide degradation activities.</title>
        <authorList>
            <person name="Muhammad N."/>
            <person name="Lee Y.-J."/>
            <person name="Ko J."/>
            <person name="Kim S.-G."/>
        </authorList>
    </citation>
    <scope>NUCLEOTIDE SEQUENCE</scope>
    <source>
        <strain evidence="1">BKB1-1</strain>
    </source>
</reference>
<evidence type="ECO:0000313" key="2">
    <source>
        <dbReference type="Proteomes" id="UP001065174"/>
    </source>
</evidence>
<dbReference type="Pfam" id="PF08811">
    <property type="entry name" value="DUF1800"/>
    <property type="match status" value="1"/>
</dbReference>